<dbReference type="PRINTS" id="PR00069">
    <property type="entry name" value="ALDKETRDTASE"/>
</dbReference>
<evidence type="ECO:0000259" key="4">
    <source>
        <dbReference type="Pfam" id="PF00248"/>
    </source>
</evidence>
<dbReference type="PANTHER" id="PTHR43827:SF3">
    <property type="entry name" value="NADP-DEPENDENT OXIDOREDUCTASE DOMAIN-CONTAINING PROTEIN"/>
    <property type="match status" value="1"/>
</dbReference>
<comment type="similarity">
    <text evidence="1">Belongs to the aldo/keto reductase family.</text>
</comment>
<keyword evidence="3" id="KW-0560">Oxidoreductase</keyword>
<dbReference type="PANTHER" id="PTHR43827">
    <property type="entry name" value="2,5-DIKETO-D-GLUCONIC ACID REDUCTASE"/>
    <property type="match status" value="1"/>
</dbReference>
<evidence type="ECO:0000313" key="6">
    <source>
        <dbReference type="Proteomes" id="UP001500618"/>
    </source>
</evidence>
<accession>A0ABN2IE56</accession>
<evidence type="ECO:0000313" key="5">
    <source>
        <dbReference type="EMBL" id="GAA1703365.1"/>
    </source>
</evidence>
<dbReference type="Gene3D" id="3.20.20.100">
    <property type="entry name" value="NADP-dependent oxidoreductase domain"/>
    <property type="match status" value="1"/>
</dbReference>
<organism evidence="5 6">
    <name type="scientific">Fodinicola feengrottensis</name>
    <dbReference type="NCBI Taxonomy" id="435914"/>
    <lineage>
        <taxon>Bacteria</taxon>
        <taxon>Bacillati</taxon>
        <taxon>Actinomycetota</taxon>
        <taxon>Actinomycetes</taxon>
        <taxon>Mycobacteriales</taxon>
        <taxon>Fodinicola</taxon>
    </lineage>
</organism>
<protein>
    <submittedName>
        <fullName evidence="5">Aldo/keto reductase</fullName>
    </submittedName>
</protein>
<gene>
    <name evidence="5" type="ORF">GCM10009765_60880</name>
</gene>
<keyword evidence="2" id="KW-0521">NADP</keyword>
<evidence type="ECO:0000256" key="2">
    <source>
        <dbReference type="ARBA" id="ARBA00022857"/>
    </source>
</evidence>
<reference evidence="5 6" key="1">
    <citation type="journal article" date="2019" name="Int. J. Syst. Evol. Microbiol.">
        <title>The Global Catalogue of Microorganisms (GCM) 10K type strain sequencing project: providing services to taxonomists for standard genome sequencing and annotation.</title>
        <authorList>
            <consortium name="The Broad Institute Genomics Platform"/>
            <consortium name="The Broad Institute Genome Sequencing Center for Infectious Disease"/>
            <person name="Wu L."/>
            <person name="Ma J."/>
        </authorList>
    </citation>
    <scope>NUCLEOTIDE SEQUENCE [LARGE SCALE GENOMIC DNA]</scope>
    <source>
        <strain evidence="5 6">JCM 14718</strain>
    </source>
</reference>
<keyword evidence="6" id="KW-1185">Reference proteome</keyword>
<evidence type="ECO:0000256" key="1">
    <source>
        <dbReference type="ARBA" id="ARBA00007905"/>
    </source>
</evidence>
<name>A0ABN2IE56_9ACTN</name>
<sequence length="279" mass="30505">MSDLIAPAVTLDRGVTMPTIGFGTAHLTDETAAQALEKAFAAGYRKVDTATAYTNETGVGLAIAASGLLRDEVFVTTKVWNNDQGRDAVRPALLASLGRLALDHVDLYLLHWPAPALGRFIESYQVLEQLRDEGLTRAIGVSNFQPHHLRQLLSATTVTPAVNQIELHPYLQQQELRALHDELGIVTEAWSPLGQGCLLNDPVLLDIAHQRAVTTAQVVLAWHLQRGTAVIPRSQDQARIRANLATLDVAPLDEADLCSIDKLDQDRRLGPHPDEFDGR</sequence>
<comment type="caution">
    <text evidence="5">The sequence shown here is derived from an EMBL/GenBank/DDBJ whole genome shotgun (WGS) entry which is preliminary data.</text>
</comment>
<dbReference type="InterPro" id="IPR018170">
    <property type="entry name" value="Aldo/ket_reductase_CS"/>
</dbReference>
<feature type="domain" description="NADP-dependent oxidoreductase" evidence="4">
    <location>
        <begin position="20"/>
        <end position="264"/>
    </location>
</feature>
<dbReference type="Pfam" id="PF00248">
    <property type="entry name" value="Aldo_ket_red"/>
    <property type="match status" value="1"/>
</dbReference>
<dbReference type="InterPro" id="IPR036812">
    <property type="entry name" value="NAD(P)_OxRdtase_dom_sf"/>
</dbReference>
<dbReference type="SUPFAM" id="SSF51430">
    <property type="entry name" value="NAD(P)-linked oxidoreductase"/>
    <property type="match status" value="1"/>
</dbReference>
<dbReference type="PROSITE" id="PS00062">
    <property type="entry name" value="ALDOKETO_REDUCTASE_2"/>
    <property type="match status" value="1"/>
</dbReference>
<dbReference type="RefSeq" id="WP_163567034.1">
    <property type="nucleotide sequence ID" value="NZ_BAAANY010000027.1"/>
</dbReference>
<dbReference type="InterPro" id="IPR023210">
    <property type="entry name" value="NADP_OxRdtase_dom"/>
</dbReference>
<evidence type="ECO:0000256" key="3">
    <source>
        <dbReference type="ARBA" id="ARBA00023002"/>
    </source>
</evidence>
<dbReference type="EMBL" id="BAAANY010000027">
    <property type="protein sequence ID" value="GAA1703365.1"/>
    <property type="molecule type" value="Genomic_DNA"/>
</dbReference>
<proteinExistence type="inferred from homology"/>
<dbReference type="PIRSF" id="PIRSF000097">
    <property type="entry name" value="AKR"/>
    <property type="match status" value="1"/>
</dbReference>
<dbReference type="InterPro" id="IPR020471">
    <property type="entry name" value="AKR"/>
</dbReference>
<dbReference type="Proteomes" id="UP001500618">
    <property type="component" value="Unassembled WGS sequence"/>
</dbReference>